<keyword evidence="1" id="KW-1133">Transmembrane helix</keyword>
<reference evidence="2" key="1">
    <citation type="journal article" date="2015" name="Nature">
        <title>Complex archaea that bridge the gap between prokaryotes and eukaryotes.</title>
        <authorList>
            <person name="Spang A."/>
            <person name="Saw J.H."/>
            <person name="Jorgensen S.L."/>
            <person name="Zaremba-Niedzwiedzka K."/>
            <person name="Martijn J."/>
            <person name="Lind A.E."/>
            <person name="van Eijk R."/>
            <person name="Schleper C."/>
            <person name="Guy L."/>
            <person name="Ettema T.J."/>
        </authorList>
    </citation>
    <scope>NUCLEOTIDE SEQUENCE</scope>
</reference>
<evidence type="ECO:0000313" key="2">
    <source>
        <dbReference type="EMBL" id="KKL46348.1"/>
    </source>
</evidence>
<gene>
    <name evidence="2" type="ORF">LCGC14_2346470</name>
</gene>
<sequence length="81" mass="9041">MKYKRICIFGFLVAIPLIFVPNAALYTAYALLAVGGAALIFIGPFIVIGFLWVVGSALRYTLIWLFDPVLHGFKNAKFSDW</sequence>
<feature type="transmembrane region" description="Helical" evidence="1">
    <location>
        <begin position="7"/>
        <end position="25"/>
    </location>
</feature>
<keyword evidence="1" id="KW-0472">Membrane</keyword>
<feature type="transmembrane region" description="Helical" evidence="1">
    <location>
        <begin position="31"/>
        <end position="54"/>
    </location>
</feature>
<comment type="caution">
    <text evidence="2">The sequence shown here is derived from an EMBL/GenBank/DDBJ whole genome shotgun (WGS) entry which is preliminary data.</text>
</comment>
<organism evidence="2">
    <name type="scientific">marine sediment metagenome</name>
    <dbReference type="NCBI Taxonomy" id="412755"/>
    <lineage>
        <taxon>unclassified sequences</taxon>
        <taxon>metagenomes</taxon>
        <taxon>ecological metagenomes</taxon>
    </lineage>
</organism>
<accession>A0A0F9CAE6</accession>
<protein>
    <submittedName>
        <fullName evidence="2">Uncharacterized protein</fullName>
    </submittedName>
</protein>
<dbReference type="EMBL" id="LAZR01034065">
    <property type="protein sequence ID" value="KKL46348.1"/>
    <property type="molecule type" value="Genomic_DNA"/>
</dbReference>
<evidence type="ECO:0000256" key="1">
    <source>
        <dbReference type="SAM" id="Phobius"/>
    </source>
</evidence>
<name>A0A0F9CAE6_9ZZZZ</name>
<dbReference type="AlphaFoldDB" id="A0A0F9CAE6"/>
<proteinExistence type="predicted"/>
<keyword evidence="1" id="KW-0812">Transmembrane</keyword>